<keyword evidence="2" id="KW-1185">Reference proteome</keyword>
<sequence length="76" mass="8857">MTAVCIGANLIPTREISFQITRIPNLWNNCSFLFNVCKYGRRGMDYQNTQMHMRPWILPDYNKLFLAALEKAAFQA</sequence>
<dbReference type="AlphaFoldDB" id="A0A8T2JLE1"/>
<name>A0A8T2JLE1_9PIPI</name>
<dbReference type="EMBL" id="JAACNH010000004">
    <property type="protein sequence ID" value="KAG8444548.1"/>
    <property type="molecule type" value="Genomic_DNA"/>
</dbReference>
<comment type="caution">
    <text evidence="1">The sequence shown here is derived from an EMBL/GenBank/DDBJ whole genome shotgun (WGS) entry which is preliminary data.</text>
</comment>
<gene>
    <name evidence="1" type="ORF">GDO86_009638</name>
</gene>
<organism evidence="1 2">
    <name type="scientific">Hymenochirus boettgeri</name>
    <name type="common">Congo dwarf clawed frog</name>
    <dbReference type="NCBI Taxonomy" id="247094"/>
    <lineage>
        <taxon>Eukaryota</taxon>
        <taxon>Metazoa</taxon>
        <taxon>Chordata</taxon>
        <taxon>Craniata</taxon>
        <taxon>Vertebrata</taxon>
        <taxon>Euteleostomi</taxon>
        <taxon>Amphibia</taxon>
        <taxon>Batrachia</taxon>
        <taxon>Anura</taxon>
        <taxon>Pipoidea</taxon>
        <taxon>Pipidae</taxon>
        <taxon>Pipinae</taxon>
        <taxon>Hymenochirus</taxon>
    </lineage>
</organism>
<proteinExistence type="predicted"/>
<accession>A0A8T2JLE1</accession>
<protein>
    <submittedName>
        <fullName evidence="1">Uncharacterized protein</fullName>
    </submittedName>
</protein>
<dbReference type="Proteomes" id="UP000812440">
    <property type="component" value="Chromosome 5"/>
</dbReference>
<evidence type="ECO:0000313" key="2">
    <source>
        <dbReference type="Proteomes" id="UP000812440"/>
    </source>
</evidence>
<reference evidence="1" key="1">
    <citation type="thesis" date="2020" institute="ProQuest LLC" country="789 East Eisenhower Parkway, Ann Arbor, MI, USA">
        <title>Comparative Genomics and Chromosome Evolution.</title>
        <authorList>
            <person name="Mudd A.B."/>
        </authorList>
    </citation>
    <scope>NUCLEOTIDE SEQUENCE</scope>
    <source>
        <strain evidence="1">Female2</strain>
        <tissue evidence="1">Blood</tissue>
    </source>
</reference>
<evidence type="ECO:0000313" key="1">
    <source>
        <dbReference type="EMBL" id="KAG8444548.1"/>
    </source>
</evidence>